<sequence>MTHSNLIEASQRALSAWERWNQHGIAARAEILRQATQTLQQPVAPWLIKQALDVMTPSIELPGPTGESNTLIWEGRGVVAVCAQTKGADDALIAQLVTALLTGNVVLAAVDHPVVQHLQAALTAADFADVLVAVEAPLEALAACEPISLYAFCGEPRDTLALNRNLAQRDGCLAQLVALSTDEPLAHQLTEDFLWRFVTEATITINTTAVGGNASLLELGGREDI</sequence>
<dbReference type="EMBL" id="SACQ01000002">
    <property type="protein sequence ID" value="RVU31455.1"/>
    <property type="molecule type" value="Genomic_DNA"/>
</dbReference>
<evidence type="ECO:0000313" key="2">
    <source>
        <dbReference type="Proteomes" id="UP000282818"/>
    </source>
</evidence>
<dbReference type="InterPro" id="IPR016161">
    <property type="entry name" value="Ald_DH/histidinol_DH"/>
</dbReference>
<gene>
    <name evidence="1" type="ORF">EOE65_05575</name>
</gene>
<dbReference type="GO" id="GO:0016491">
    <property type="term" value="F:oxidoreductase activity"/>
    <property type="evidence" value="ECO:0007669"/>
    <property type="project" value="InterPro"/>
</dbReference>
<protein>
    <submittedName>
        <fullName evidence="1">Proline dehydrogenase</fullName>
    </submittedName>
</protein>
<name>A0A437QAB3_9GAMM</name>
<accession>A0A437QAB3</accession>
<comment type="caution">
    <text evidence="1">The sequence shown here is derived from an EMBL/GenBank/DDBJ whole genome shotgun (WGS) entry which is preliminary data.</text>
</comment>
<keyword evidence="2" id="KW-1185">Reference proteome</keyword>
<evidence type="ECO:0000313" key="1">
    <source>
        <dbReference type="EMBL" id="RVU31455.1"/>
    </source>
</evidence>
<dbReference type="RefSeq" id="WP_127693313.1">
    <property type="nucleotide sequence ID" value="NZ_SACQ01000002.1"/>
</dbReference>
<dbReference type="Proteomes" id="UP000282818">
    <property type="component" value="Unassembled WGS sequence"/>
</dbReference>
<proteinExistence type="predicted"/>
<dbReference type="SUPFAM" id="SSF53720">
    <property type="entry name" value="ALDH-like"/>
    <property type="match status" value="1"/>
</dbReference>
<organism evidence="1 2">
    <name type="scientific">Neptunomonas marina</name>
    <dbReference type="NCBI Taxonomy" id="1815562"/>
    <lineage>
        <taxon>Bacteria</taxon>
        <taxon>Pseudomonadati</taxon>
        <taxon>Pseudomonadota</taxon>
        <taxon>Gammaproteobacteria</taxon>
        <taxon>Oceanospirillales</taxon>
        <taxon>Oceanospirillaceae</taxon>
        <taxon>Neptunomonas</taxon>
    </lineage>
</organism>
<reference evidence="1 2" key="1">
    <citation type="submission" date="2019-01" db="EMBL/GenBank/DDBJ databases">
        <authorList>
            <person name="Chen W.-M."/>
        </authorList>
    </citation>
    <scope>NUCLEOTIDE SEQUENCE [LARGE SCALE GENOMIC DNA]</scope>
    <source>
        <strain evidence="1 2">HPM-16</strain>
    </source>
</reference>
<dbReference type="AlphaFoldDB" id="A0A437QAB3"/>